<evidence type="ECO:0000313" key="1">
    <source>
        <dbReference type="EMBL" id="HFC97009.1"/>
    </source>
</evidence>
<dbReference type="EMBL" id="DRMH01000012">
    <property type="protein sequence ID" value="HFC97009.1"/>
    <property type="molecule type" value="Genomic_DNA"/>
</dbReference>
<proteinExistence type="predicted"/>
<dbReference type="AlphaFoldDB" id="A0A7C3CNM7"/>
<accession>A0A7C3CNM7</accession>
<name>A0A7C3CNM7_9BACT</name>
<reference evidence="1" key="1">
    <citation type="journal article" date="2020" name="mSystems">
        <title>Genome- and Community-Level Interaction Insights into Carbon Utilization and Element Cycling Functions of Hydrothermarchaeota in Hydrothermal Sediment.</title>
        <authorList>
            <person name="Zhou Z."/>
            <person name="Liu Y."/>
            <person name="Xu W."/>
            <person name="Pan J."/>
            <person name="Luo Z.H."/>
            <person name="Li M."/>
        </authorList>
    </citation>
    <scope>NUCLEOTIDE SEQUENCE [LARGE SCALE GENOMIC DNA]</scope>
    <source>
        <strain evidence="1">HyVt-483</strain>
    </source>
</reference>
<sequence length="59" mass="7032">MEEKGFCMKYQEEVPLSGGCRHPHDYCPHRPGCMLYLIWKEEHRGREGENRGEDTSHQR</sequence>
<gene>
    <name evidence="1" type="ORF">ENJ40_00935</name>
</gene>
<comment type="caution">
    <text evidence="1">The sequence shown here is derived from an EMBL/GenBank/DDBJ whole genome shotgun (WGS) entry which is preliminary data.</text>
</comment>
<organism evidence="1">
    <name type="scientific">Thermosulfurimonas dismutans</name>
    <dbReference type="NCBI Taxonomy" id="999894"/>
    <lineage>
        <taxon>Bacteria</taxon>
        <taxon>Pseudomonadati</taxon>
        <taxon>Thermodesulfobacteriota</taxon>
        <taxon>Thermodesulfobacteria</taxon>
        <taxon>Thermodesulfobacteriales</taxon>
        <taxon>Thermodesulfobacteriaceae</taxon>
        <taxon>Thermosulfurimonas</taxon>
    </lineage>
</organism>
<protein>
    <submittedName>
        <fullName evidence="1">Uncharacterized protein</fullName>
    </submittedName>
</protein>
<dbReference type="Proteomes" id="UP000886043">
    <property type="component" value="Unassembled WGS sequence"/>
</dbReference>